<accession>A0A6A6PEA4</accession>
<reference evidence="2" key="1">
    <citation type="journal article" date="2020" name="Stud. Mycol.">
        <title>101 Dothideomycetes genomes: a test case for predicting lifestyles and emergence of pathogens.</title>
        <authorList>
            <person name="Haridas S."/>
            <person name="Albert R."/>
            <person name="Binder M."/>
            <person name="Bloem J."/>
            <person name="Labutti K."/>
            <person name="Salamov A."/>
            <person name="Andreopoulos B."/>
            <person name="Baker S."/>
            <person name="Barry K."/>
            <person name="Bills G."/>
            <person name="Bluhm B."/>
            <person name="Cannon C."/>
            <person name="Castanera R."/>
            <person name="Culley D."/>
            <person name="Daum C."/>
            <person name="Ezra D."/>
            <person name="Gonzalez J."/>
            <person name="Henrissat B."/>
            <person name="Kuo A."/>
            <person name="Liang C."/>
            <person name="Lipzen A."/>
            <person name="Lutzoni F."/>
            <person name="Magnuson J."/>
            <person name="Mondo S."/>
            <person name="Nolan M."/>
            <person name="Ohm R."/>
            <person name="Pangilinan J."/>
            <person name="Park H.-J."/>
            <person name="Ramirez L."/>
            <person name="Alfaro M."/>
            <person name="Sun H."/>
            <person name="Tritt A."/>
            <person name="Yoshinaga Y."/>
            <person name="Zwiers L.-H."/>
            <person name="Turgeon B."/>
            <person name="Goodwin S."/>
            <person name="Spatafora J."/>
            <person name="Crous P."/>
            <person name="Grigoriev I."/>
        </authorList>
    </citation>
    <scope>NUCLEOTIDE SEQUENCE</scope>
    <source>
        <strain evidence="2">ATCC 16933</strain>
    </source>
</reference>
<dbReference type="OrthoDB" id="4062651at2759"/>
<sequence>DLKDTSVIPKLFLQEAEILDLLRRNPHVDLVTYLGYVVKWGCIIGFVLYRYSTTFDNRVKDGSSDFHKVSHMNAIKSAVMHLHSLVFGITTSTLRYMLDRQDMTVVINLGLCHPSGRNLVSAGTLGWINEEHTTSEQRHDEVAPNTIQA</sequence>
<keyword evidence="3" id="KW-1185">Reference proteome</keyword>
<proteinExistence type="predicted"/>
<evidence type="ECO:0000313" key="3">
    <source>
        <dbReference type="Proteomes" id="UP000799766"/>
    </source>
</evidence>
<feature type="transmembrane region" description="Helical" evidence="1">
    <location>
        <begin position="30"/>
        <end position="49"/>
    </location>
</feature>
<evidence type="ECO:0000256" key="1">
    <source>
        <dbReference type="SAM" id="Phobius"/>
    </source>
</evidence>
<dbReference type="AlphaFoldDB" id="A0A6A6PEA4"/>
<feature type="non-terminal residue" evidence="2">
    <location>
        <position position="1"/>
    </location>
</feature>
<dbReference type="EMBL" id="MU001670">
    <property type="protein sequence ID" value="KAF2462306.1"/>
    <property type="molecule type" value="Genomic_DNA"/>
</dbReference>
<dbReference type="Proteomes" id="UP000799766">
    <property type="component" value="Unassembled WGS sequence"/>
</dbReference>
<name>A0A6A6PEA4_9PEZI</name>
<keyword evidence="1" id="KW-0472">Membrane</keyword>
<evidence type="ECO:0000313" key="2">
    <source>
        <dbReference type="EMBL" id="KAF2462306.1"/>
    </source>
</evidence>
<evidence type="ECO:0008006" key="4">
    <source>
        <dbReference type="Google" id="ProtNLM"/>
    </source>
</evidence>
<protein>
    <recommendedName>
        <fullName evidence="4">Protein kinase domain-containing protein</fullName>
    </recommendedName>
</protein>
<organism evidence="2 3">
    <name type="scientific">Lineolata rhizophorae</name>
    <dbReference type="NCBI Taxonomy" id="578093"/>
    <lineage>
        <taxon>Eukaryota</taxon>
        <taxon>Fungi</taxon>
        <taxon>Dikarya</taxon>
        <taxon>Ascomycota</taxon>
        <taxon>Pezizomycotina</taxon>
        <taxon>Dothideomycetes</taxon>
        <taxon>Dothideomycetes incertae sedis</taxon>
        <taxon>Lineolatales</taxon>
        <taxon>Lineolataceae</taxon>
        <taxon>Lineolata</taxon>
    </lineage>
</organism>
<keyword evidence="1" id="KW-0812">Transmembrane</keyword>
<gene>
    <name evidence="2" type="ORF">BDY21DRAFT_277358</name>
</gene>
<keyword evidence="1" id="KW-1133">Transmembrane helix</keyword>